<accession>A7ERI9</accession>
<proteinExistence type="predicted"/>
<evidence type="ECO:0000313" key="2">
    <source>
        <dbReference type="Proteomes" id="UP000001312"/>
    </source>
</evidence>
<reference evidence="2" key="1">
    <citation type="journal article" date="2011" name="PLoS Genet.">
        <title>Genomic analysis of the necrotrophic fungal pathogens Sclerotinia sclerotiorum and Botrytis cinerea.</title>
        <authorList>
            <person name="Amselem J."/>
            <person name="Cuomo C.A."/>
            <person name="van Kan J.A."/>
            <person name="Viaud M."/>
            <person name="Benito E.P."/>
            <person name="Couloux A."/>
            <person name="Coutinho P.M."/>
            <person name="de Vries R.P."/>
            <person name="Dyer P.S."/>
            <person name="Fillinger S."/>
            <person name="Fournier E."/>
            <person name="Gout L."/>
            <person name="Hahn M."/>
            <person name="Kohn L."/>
            <person name="Lapalu N."/>
            <person name="Plummer K.M."/>
            <person name="Pradier J.M."/>
            <person name="Quevillon E."/>
            <person name="Sharon A."/>
            <person name="Simon A."/>
            <person name="ten Have A."/>
            <person name="Tudzynski B."/>
            <person name="Tudzynski P."/>
            <person name="Wincker P."/>
            <person name="Andrew M."/>
            <person name="Anthouard V."/>
            <person name="Beever R.E."/>
            <person name="Beffa R."/>
            <person name="Benoit I."/>
            <person name="Bouzid O."/>
            <person name="Brault B."/>
            <person name="Chen Z."/>
            <person name="Choquer M."/>
            <person name="Collemare J."/>
            <person name="Cotton P."/>
            <person name="Danchin E.G."/>
            <person name="Da Silva C."/>
            <person name="Gautier A."/>
            <person name="Giraud C."/>
            <person name="Giraud T."/>
            <person name="Gonzalez C."/>
            <person name="Grossetete S."/>
            <person name="Guldener U."/>
            <person name="Henrissat B."/>
            <person name="Howlett B.J."/>
            <person name="Kodira C."/>
            <person name="Kretschmer M."/>
            <person name="Lappartient A."/>
            <person name="Leroch M."/>
            <person name="Levis C."/>
            <person name="Mauceli E."/>
            <person name="Neuveglise C."/>
            <person name="Oeser B."/>
            <person name="Pearson M."/>
            <person name="Poulain J."/>
            <person name="Poussereau N."/>
            <person name="Quesneville H."/>
            <person name="Rascle C."/>
            <person name="Schumacher J."/>
            <person name="Segurens B."/>
            <person name="Sexton A."/>
            <person name="Silva E."/>
            <person name="Sirven C."/>
            <person name="Soanes D.M."/>
            <person name="Talbot N.J."/>
            <person name="Templeton M."/>
            <person name="Yandava C."/>
            <person name="Yarden O."/>
            <person name="Zeng Q."/>
            <person name="Rollins J.A."/>
            <person name="Lebrun M.H."/>
            <person name="Dickman M."/>
        </authorList>
    </citation>
    <scope>NUCLEOTIDE SEQUENCE [LARGE SCALE GENOMIC DNA]</scope>
    <source>
        <strain evidence="2">ATCC 18683 / 1980 / Ss-1</strain>
    </source>
</reference>
<dbReference type="EMBL" id="CH476630">
    <property type="protein sequence ID" value="EDN92081.1"/>
    <property type="molecule type" value="Genomic_DNA"/>
</dbReference>
<organism evidence="1 2">
    <name type="scientific">Sclerotinia sclerotiorum (strain ATCC 18683 / 1980 / Ss-1)</name>
    <name type="common">White mold</name>
    <name type="synonym">Whetzelinia sclerotiorum</name>
    <dbReference type="NCBI Taxonomy" id="665079"/>
    <lineage>
        <taxon>Eukaryota</taxon>
        <taxon>Fungi</taxon>
        <taxon>Dikarya</taxon>
        <taxon>Ascomycota</taxon>
        <taxon>Pezizomycotina</taxon>
        <taxon>Leotiomycetes</taxon>
        <taxon>Helotiales</taxon>
        <taxon>Sclerotiniaceae</taxon>
        <taxon>Sclerotinia</taxon>
    </lineage>
</organism>
<protein>
    <submittedName>
        <fullName evidence="1">Uncharacterized protein</fullName>
    </submittedName>
</protein>
<dbReference type="RefSeq" id="XP_001591317.1">
    <property type="nucleotide sequence ID" value="XM_001591267.1"/>
</dbReference>
<sequence>MDSLVRERGSEIRISLPSSIASMIGIRRSWPTRFFGRVRLYNPIKDCKTLEEASVNKRLAVSSGVLNVLNITTVQDLICGTSPSTKKSFLRNTILFTLWYMELSSEFILVTLERSSTSSRGDTVVGAQIMKVTRKFA</sequence>
<dbReference type="KEGG" id="ssl:SS1G_07943"/>
<name>A7ERI9_SCLS1</name>
<dbReference type="AlphaFoldDB" id="A7ERI9"/>
<dbReference type="InParanoid" id="A7ERI9"/>
<keyword evidence="2" id="KW-1185">Reference proteome</keyword>
<gene>
    <name evidence="1" type="ORF">SS1G_07943</name>
</gene>
<dbReference type="GeneID" id="5487282"/>
<dbReference type="Proteomes" id="UP000001312">
    <property type="component" value="Unassembled WGS sequence"/>
</dbReference>
<evidence type="ECO:0000313" key="1">
    <source>
        <dbReference type="EMBL" id="EDN92081.1"/>
    </source>
</evidence>